<evidence type="ECO:0000313" key="2">
    <source>
        <dbReference type="Proteomes" id="UP000762676"/>
    </source>
</evidence>
<reference evidence="1 2" key="1">
    <citation type="journal article" date="2021" name="Elife">
        <title>Chloroplast acquisition without the gene transfer in kleptoplastic sea slugs, Plakobranchus ocellatus.</title>
        <authorList>
            <person name="Maeda T."/>
            <person name="Takahashi S."/>
            <person name="Yoshida T."/>
            <person name="Shimamura S."/>
            <person name="Takaki Y."/>
            <person name="Nagai Y."/>
            <person name="Toyoda A."/>
            <person name="Suzuki Y."/>
            <person name="Arimoto A."/>
            <person name="Ishii H."/>
            <person name="Satoh N."/>
            <person name="Nishiyama T."/>
            <person name="Hasebe M."/>
            <person name="Maruyama T."/>
            <person name="Minagawa J."/>
            <person name="Obokata J."/>
            <person name="Shigenobu S."/>
        </authorList>
    </citation>
    <scope>NUCLEOTIDE SEQUENCE [LARGE SCALE GENOMIC DNA]</scope>
</reference>
<gene>
    <name evidence="1" type="ORF">ElyMa_006094300</name>
</gene>
<keyword evidence="2" id="KW-1185">Reference proteome</keyword>
<name>A0AAV4GS29_9GAST</name>
<comment type="caution">
    <text evidence="1">The sequence shown here is derived from an EMBL/GenBank/DDBJ whole genome shotgun (WGS) entry which is preliminary data.</text>
</comment>
<dbReference type="EMBL" id="BMAT01012213">
    <property type="protein sequence ID" value="GFR88172.1"/>
    <property type="molecule type" value="Genomic_DNA"/>
</dbReference>
<protein>
    <submittedName>
        <fullName evidence="1">Uncharacterized protein</fullName>
    </submittedName>
</protein>
<dbReference type="AlphaFoldDB" id="A0AAV4GS29"/>
<evidence type="ECO:0000313" key="1">
    <source>
        <dbReference type="EMBL" id="GFR88172.1"/>
    </source>
</evidence>
<organism evidence="1 2">
    <name type="scientific">Elysia marginata</name>
    <dbReference type="NCBI Taxonomy" id="1093978"/>
    <lineage>
        <taxon>Eukaryota</taxon>
        <taxon>Metazoa</taxon>
        <taxon>Spiralia</taxon>
        <taxon>Lophotrochozoa</taxon>
        <taxon>Mollusca</taxon>
        <taxon>Gastropoda</taxon>
        <taxon>Heterobranchia</taxon>
        <taxon>Euthyneura</taxon>
        <taxon>Panpulmonata</taxon>
        <taxon>Sacoglossa</taxon>
        <taxon>Placobranchoidea</taxon>
        <taxon>Plakobranchidae</taxon>
        <taxon>Elysia</taxon>
    </lineage>
</organism>
<sequence length="90" mass="9800">MISTHVGVFGLFYGGLDSNLLLLYEIQPECASHSASGGSDCALNHLESPLTILNCYYEEQPLCFFLVCARMSPDSPTEKEIPQLGNTSLT</sequence>
<proteinExistence type="predicted"/>
<accession>A0AAV4GS29</accession>
<dbReference type="Proteomes" id="UP000762676">
    <property type="component" value="Unassembled WGS sequence"/>
</dbReference>